<dbReference type="PROSITE" id="PS50090">
    <property type="entry name" value="MYB_LIKE"/>
    <property type="match status" value="1"/>
</dbReference>
<dbReference type="AlphaFoldDB" id="A0A146K9I8"/>
<dbReference type="SUPFAM" id="SSF46689">
    <property type="entry name" value="Homeodomain-like"/>
    <property type="match status" value="1"/>
</dbReference>
<dbReference type="GO" id="GO:0003677">
    <property type="term" value="F:DNA binding"/>
    <property type="evidence" value="ECO:0007669"/>
    <property type="project" value="UniProtKB-KW"/>
</dbReference>
<dbReference type="PROSITE" id="PS51293">
    <property type="entry name" value="SANT"/>
    <property type="match status" value="1"/>
</dbReference>
<feature type="non-terminal residue" evidence="3">
    <location>
        <position position="209"/>
    </location>
</feature>
<organism evidence="3">
    <name type="scientific">Trepomonas sp. PC1</name>
    <dbReference type="NCBI Taxonomy" id="1076344"/>
    <lineage>
        <taxon>Eukaryota</taxon>
        <taxon>Metamonada</taxon>
        <taxon>Diplomonadida</taxon>
        <taxon>Hexamitidae</taxon>
        <taxon>Hexamitinae</taxon>
        <taxon>Trepomonas</taxon>
    </lineage>
</organism>
<protein>
    <submittedName>
        <fullName evidence="3">Myb-like DNA-binding domain-containing protein</fullName>
    </submittedName>
</protein>
<dbReference type="InterPro" id="IPR017884">
    <property type="entry name" value="SANT_dom"/>
</dbReference>
<dbReference type="CDD" id="cd00167">
    <property type="entry name" value="SANT"/>
    <property type="match status" value="2"/>
</dbReference>
<feature type="domain" description="SANT" evidence="2">
    <location>
        <begin position="19"/>
        <end position="48"/>
    </location>
</feature>
<proteinExistence type="predicted"/>
<dbReference type="SMART" id="SM00717">
    <property type="entry name" value="SANT"/>
    <property type="match status" value="2"/>
</dbReference>
<evidence type="ECO:0000259" key="2">
    <source>
        <dbReference type="PROSITE" id="PS51293"/>
    </source>
</evidence>
<accession>A0A146K9I8</accession>
<reference evidence="3" key="1">
    <citation type="submission" date="2015-07" db="EMBL/GenBank/DDBJ databases">
        <title>Adaptation to a free-living lifestyle via gene acquisitions in the diplomonad Trepomonas sp. PC1.</title>
        <authorList>
            <person name="Xu F."/>
            <person name="Jerlstrom-Hultqvist J."/>
            <person name="Kolisko M."/>
            <person name="Simpson A.G.B."/>
            <person name="Roger A.J."/>
            <person name="Svard S.G."/>
            <person name="Andersson J.O."/>
        </authorList>
    </citation>
    <scope>NUCLEOTIDE SEQUENCE</scope>
    <source>
        <strain evidence="3">PC1</strain>
    </source>
</reference>
<dbReference type="InterPro" id="IPR009057">
    <property type="entry name" value="Homeodomain-like_sf"/>
</dbReference>
<dbReference type="InterPro" id="IPR001005">
    <property type="entry name" value="SANT/Myb"/>
</dbReference>
<sequence>ESEKQQLFELISKQTSSQKSWIQISQEIKTKTPRQCYDFYLTHKKLNTDTESTQNNDQKYHKWTKEEEKYLIELKYAKCLTWNKIQLEFPTLTLNQLKNKYRDLSDKQQMTQNQLIQNLKVSVNQLPIVKQEPVQEEISVDVSDLIKRTIQMLKGQEKRKITFNFENQQKPQQSSNLQNPRFQAISGTINTKEQEMQEIMDTAQMYEFE</sequence>
<evidence type="ECO:0000313" key="3">
    <source>
        <dbReference type="EMBL" id="JAP93483.1"/>
    </source>
</evidence>
<gene>
    <name evidence="3" type="ORF">TPC1_14227</name>
</gene>
<evidence type="ECO:0000259" key="1">
    <source>
        <dbReference type="PROSITE" id="PS50090"/>
    </source>
</evidence>
<feature type="domain" description="Myb-like" evidence="1">
    <location>
        <begin position="55"/>
        <end position="105"/>
    </location>
</feature>
<keyword evidence="3" id="KW-0238">DNA-binding</keyword>
<name>A0A146K9I8_9EUKA</name>
<dbReference type="EMBL" id="GDID01003123">
    <property type="protein sequence ID" value="JAP93483.1"/>
    <property type="molecule type" value="Transcribed_RNA"/>
</dbReference>
<dbReference type="Gene3D" id="1.10.10.60">
    <property type="entry name" value="Homeodomain-like"/>
    <property type="match status" value="2"/>
</dbReference>
<feature type="non-terminal residue" evidence="3">
    <location>
        <position position="1"/>
    </location>
</feature>